<evidence type="ECO:0000313" key="3">
    <source>
        <dbReference type="Proteomes" id="UP000237846"/>
    </source>
</evidence>
<sequence>MRFSALRGAALAVLALLFTAGGVLGAAAPASAHSIGQVVVSAEGCDWPNGNYSVLHSGPIETNDGDRFGTAYLLWNAQYQQNCAVALKTGSLHGVVSWTAASLQIEGRPSAIDMDYYAHYAAASAEAADRCVRYQALIETPNLDRTAYGGRNTWGNCG</sequence>
<organism evidence="2 3">
    <name type="scientific">Allonocardiopsis opalescens</name>
    <dbReference type="NCBI Taxonomy" id="1144618"/>
    <lineage>
        <taxon>Bacteria</taxon>
        <taxon>Bacillati</taxon>
        <taxon>Actinomycetota</taxon>
        <taxon>Actinomycetes</taxon>
        <taxon>Streptosporangiales</taxon>
        <taxon>Allonocardiopsis</taxon>
    </lineage>
</organism>
<dbReference type="OrthoDB" id="1099523at2"/>
<proteinExistence type="predicted"/>
<keyword evidence="1" id="KW-0732">Signal</keyword>
<reference evidence="2 3" key="1">
    <citation type="submission" date="2018-03" db="EMBL/GenBank/DDBJ databases">
        <title>Genomic Encyclopedia of Archaeal and Bacterial Type Strains, Phase II (KMG-II): from individual species to whole genera.</title>
        <authorList>
            <person name="Goeker M."/>
        </authorList>
    </citation>
    <scope>NUCLEOTIDE SEQUENCE [LARGE SCALE GENOMIC DNA]</scope>
    <source>
        <strain evidence="2 3">DSM 45601</strain>
    </source>
</reference>
<evidence type="ECO:0000256" key="1">
    <source>
        <dbReference type="SAM" id="SignalP"/>
    </source>
</evidence>
<feature type="signal peptide" evidence="1">
    <location>
        <begin position="1"/>
        <end position="25"/>
    </location>
</feature>
<name>A0A2T0PTX4_9ACTN</name>
<dbReference type="RefSeq" id="WP_146159599.1">
    <property type="nucleotide sequence ID" value="NZ_PVZC01000010.1"/>
</dbReference>
<comment type="caution">
    <text evidence="2">The sequence shown here is derived from an EMBL/GenBank/DDBJ whole genome shotgun (WGS) entry which is preliminary data.</text>
</comment>
<keyword evidence="3" id="KW-1185">Reference proteome</keyword>
<accession>A0A2T0PTX4</accession>
<dbReference type="Proteomes" id="UP000237846">
    <property type="component" value="Unassembled WGS sequence"/>
</dbReference>
<dbReference type="EMBL" id="PVZC01000010">
    <property type="protein sequence ID" value="PRX92355.1"/>
    <property type="molecule type" value="Genomic_DNA"/>
</dbReference>
<protein>
    <recommendedName>
        <fullName evidence="4">Secreted protein</fullName>
    </recommendedName>
</protein>
<evidence type="ECO:0008006" key="4">
    <source>
        <dbReference type="Google" id="ProtNLM"/>
    </source>
</evidence>
<gene>
    <name evidence="2" type="ORF">CLV72_110115</name>
</gene>
<dbReference type="AlphaFoldDB" id="A0A2T0PTX4"/>
<evidence type="ECO:0000313" key="2">
    <source>
        <dbReference type="EMBL" id="PRX92355.1"/>
    </source>
</evidence>
<feature type="chain" id="PRO_5039082214" description="Secreted protein" evidence="1">
    <location>
        <begin position="26"/>
        <end position="158"/>
    </location>
</feature>